<sequence>MEQPLKISKTKVIRLYKIKSSFFNALVDNGLIKTEVIDRVTYVHYDQLPALERFVNWHYDLEINVPSIQIIHRLLERIRVLQEENQKLRRK</sequence>
<dbReference type="Gene3D" id="1.10.1660.10">
    <property type="match status" value="1"/>
</dbReference>
<keyword evidence="2" id="KW-1185">Reference proteome</keyword>
<dbReference type="EMBL" id="FNND01000006">
    <property type="protein sequence ID" value="SDW99680.1"/>
    <property type="molecule type" value="Genomic_DNA"/>
</dbReference>
<protein>
    <submittedName>
        <fullName evidence="1">MerR HTH family regulatory protein</fullName>
    </submittedName>
</protein>
<proteinExistence type="predicted"/>
<accession>A0A1H2Y3M5</accession>
<reference evidence="1 2" key="1">
    <citation type="submission" date="2016-10" db="EMBL/GenBank/DDBJ databases">
        <authorList>
            <person name="Varghese N."/>
            <person name="Submissions S."/>
        </authorList>
    </citation>
    <scope>NUCLEOTIDE SEQUENCE [LARGE SCALE GENOMIC DNA]</scope>
    <source>
        <strain evidence="1 2">DSM 11449</strain>
    </source>
</reference>
<evidence type="ECO:0000313" key="1">
    <source>
        <dbReference type="EMBL" id="SDW99680.1"/>
    </source>
</evidence>
<dbReference type="AlphaFoldDB" id="A0A1H2Y3M5"/>
<dbReference type="Pfam" id="PF13591">
    <property type="entry name" value="MerR_2"/>
    <property type="match status" value="1"/>
</dbReference>
<dbReference type="OrthoDB" id="1494789at2"/>
<dbReference type="RefSeq" id="WP_009641964.1">
    <property type="nucleotide sequence ID" value="NZ_CAJPRD010000010.1"/>
</dbReference>
<organism evidence="1 2">
    <name type="scientific">Capnocytophaga granulosa</name>
    <dbReference type="NCBI Taxonomy" id="45242"/>
    <lineage>
        <taxon>Bacteria</taxon>
        <taxon>Pseudomonadati</taxon>
        <taxon>Bacteroidota</taxon>
        <taxon>Flavobacteriia</taxon>
        <taxon>Flavobacteriales</taxon>
        <taxon>Flavobacteriaceae</taxon>
        <taxon>Capnocytophaga</taxon>
    </lineage>
</organism>
<dbReference type="Proteomes" id="UP000182771">
    <property type="component" value="Unassembled WGS sequence"/>
</dbReference>
<gene>
    <name evidence="1" type="ORF">SAMN05444420_10698</name>
</gene>
<evidence type="ECO:0000313" key="2">
    <source>
        <dbReference type="Proteomes" id="UP000182771"/>
    </source>
</evidence>
<dbReference type="GeneID" id="85018232"/>
<comment type="caution">
    <text evidence="1">The sequence shown here is derived from an EMBL/GenBank/DDBJ whole genome shotgun (WGS) entry which is preliminary data.</text>
</comment>
<name>A0A1H2Y3M5_9FLAO</name>